<reference evidence="1" key="1">
    <citation type="submission" date="2020-08" db="EMBL/GenBank/DDBJ databases">
        <title>Genome public.</title>
        <authorList>
            <person name="Liu C."/>
            <person name="Sun Q."/>
        </authorList>
    </citation>
    <scope>NUCLEOTIDE SEQUENCE</scope>
    <source>
        <strain evidence="1">BX5</strain>
    </source>
</reference>
<sequence length="162" mass="18728">MYSAALQRYYNEHEHLPYTFYAQPKRFTQYAIEKRGELLATAYNYIEPDAKGTRDFVEYSSADFTVTDFHSADRVCVVMRLPEPTMPLHCKMIGCSVKFDGSCPVWRTVELTEQGSFLLCGWNADHTHMVISEVGAETEECVRRMTEELSFPIMIDIKSFKL</sequence>
<dbReference type="EMBL" id="JACOPN010000003">
    <property type="protein sequence ID" value="MBC5716858.1"/>
    <property type="molecule type" value="Genomic_DNA"/>
</dbReference>
<evidence type="ECO:0000313" key="2">
    <source>
        <dbReference type="Proteomes" id="UP000602260"/>
    </source>
</evidence>
<name>A0A8J6IYY6_9FIRM</name>
<organism evidence="1 2">
    <name type="scientific">Flintibacter faecis</name>
    <dbReference type="NCBI Taxonomy" id="2763047"/>
    <lineage>
        <taxon>Bacteria</taxon>
        <taxon>Bacillati</taxon>
        <taxon>Bacillota</taxon>
        <taxon>Clostridia</taxon>
        <taxon>Eubacteriales</taxon>
        <taxon>Flintibacter</taxon>
    </lineage>
</organism>
<comment type="caution">
    <text evidence="1">The sequence shown here is derived from an EMBL/GenBank/DDBJ whole genome shotgun (WGS) entry which is preliminary data.</text>
</comment>
<gene>
    <name evidence="1" type="ORF">H8S55_05920</name>
</gene>
<dbReference type="RefSeq" id="WP_186878195.1">
    <property type="nucleotide sequence ID" value="NZ_JACOPN010000003.1"/>
</dbReference>
<keyword evidence="2" id="KW-1185">Reference proteome</keyword>
<dbReference type="AlphaFoldDB" id="A0A8J6IYY6"/>
<dbReference type="Proteomes" id="UP000602260">
    <property type="component" value="Unassembled WGS sequence"/>
</dbReference>
<proteinExistence type="predicted"/>
<accession>A0A8J6IYY6</accession>
<protein>
    <submittedName>
        <fullName evidence="1">Uncharacterized protein</fullName>
    </submittedName>
</protein>
<evidence type="ECO:0000313" key="1">
    <source>
        <dbReference type="EMBL" id="MBC5716858.1"/>
    </source>
</evidence>